<keyword evidence="3" id="KW-1185">Reference proteome</keyword>
<evidence type="ECO:0000313" key="2">
    <source>
        <dbReference type="EMBL" id="AYB34824.1"/>
    </source>
</evidence>
<dbReference type="EMBL" id="CP032382">
    <property type="protein sequence ID" value="AYB34824.1"/>
    <property type="molecule type" value="Genomic_DNA"/>
</dbReference>
<dbReference type="InterPro" id="IPR010982">
    <property type="entry name" value="Lambda_DNA-bd_dom_sf"/>
</dbReference>
<sequence>MRNKDKEFQKAFGKHVRRLREEKQWSQDQLATESKMEVNQISRIENGRHAANMHTIKAIAIALGKYPDELLRFEFPLKLNTDFSLLHRKKNRPATTATIIELLHTDYLEKPRSVLEITEKCADLYSVRLNSSATSGVLKKLVIEKKLKKTLSPKRKGSFLYEKRIK</sequence>
<dbReference type="Gene3D" id="1.10.260.40">
    <property type="entry name" value="lambda repressor-like DNA-binding domains"/>
    <property type="match status" value="1"/>
</dbReference>
<dbReference type="PROSITE" id="PS50943">
    <property type="entry name" value="HTH_CROC1"/>
    <property type="match status" value="1"/>
</dbReference>
<dbReference type="Pfam" id="PF01381">
    <property type="entry name" value="HTH_3"/>
    <property type="match status" value="1"/>
</dbReference>
<organism evidence="2 3">
    <name type="scientific">Chryseolinea soli</name>
    <dbReference type="NCBI Taxonomy" id="2321403"/>
    <lineage>
        <taxon>Bacteria</taxon>
        <taxon>Pseudomonadati</taxon>
        <taxon>Bacteroidota</taxon>
        <taxon>Cytophagia</taxon>
        <taxon>Cytophagales</taxon>
        <taxon>Fulvivirgaceae</taxon>
        <taxon>Chryseolinea</taxon>
    </lineage>
</organism>
<accession>A0A385SV70</accession>
<evidence type="ECO:0000259" key="1">
    <source>
        <dbReference type="PROSITE" id="PS50943"/>
    </source>
</evidence>
<dbReference type="CDD" id="cd00093">
    <property type="entry name" value="HTH_XRE"/>
    <property type="match status" value="1"/>
</dbReference>
<evidence type="ECO:0000313" key="3">
    <source>
        <dbReference type="Proteomes" id="UP000266183"/>
    </source>
</evidence>
<name>A0A385SV70_9BACT</name>
<dbReference type="InterPro" id="IPR001387">
    <property type="entry name" value="Cro/C1-type_HTH"/>
</dbReference>
<dbReference type="OrthoDB" id="680346at2"/>
<dbReference type="Proteomes" id="UP000266183">
    <property type="component" value="Chromosome"/>
</dbReference>
<dbReference type="SMART" id="SM00530">
    <property type="entry name" value="HTH_XRE"/>
    <property type="match status" value="1"/>
</dbReference>
<reference evidence="3" key="1">
    <citation type="submission" date="2018-09" db="EMBL/GenBank/DDBJ databases">
        <title>Chryseolinea sp. KIS68-18 isolated from soil.</title>
        <authorList>
            <person name="Weon H.-Y."/>
            <person name="Kwon S.-W."/>
            <person name="Lee S.A."/>
        </authorList>
    </citation>
    <scope>NUCLEOTIDE SEQUENCE [LARGE SCALE GENOMIC DNA]</scope>
    <source>
        <strain evidence="3">KIS68-18</strain>
    </source>
</reference>
<dbReference type="RefSeq" id="WP_119758077.1">
    <property type="nucleotide sequence ID" value="NZ_CP032382.1"/>
</dbReference>
<dbReference type="AlphaFoldDB" id="A0A385SV70"/>
<dbReference type="KEGG" id="chk:D4L85_31465"/>
<gene>
    <name evidence="2" type="ORF">D4L85_31465</name>
</gene>
<feature type="domain" description="HTH cro/C1-type" evidence="1">
    <location>
        <begin position="16"/>
        <end position="70"/>
    </location>
</feature>
<dbReference type="GO" id="GO:0003677">
    <property type="term" value="F:DNA binding"/>
    <property type="evidence" value="ECO:0007669"/>
    <property type="project" value="InterPro"/>
</dbReference>
<dbReference type="SUPFAM" id="SSF47413">
    <property type="entry name" value="lambda repressor-like DNA-binding domains"/>
    <property type="match status" value="1"/>
</dbReference>
<proteinExistence type="predicted"/>
<protein>
    <submittedName>
        <fullName evidence="2">XRE family transcriptional regulator</fullName>
    </submittedName>
</protein>